<gene>
    <name evidence="1" type="ORF">PV05_01743</name>
</gene>
<dbReference type="Proteomes" id="UP000054342">
    <property type="component" value="Unassembled WGS sequence"/>
</dbReference>
<proteinExistence type="predicted"/>
<keyword evidence="2" id="KW-1185">Reference proteome</keyword>
<reference evidence="1 2" key="1">
    <citation type="submission" date="2015-01" db="EMBL/GenBank/DDBJ databases">
        <title>The Genome Sequence of Exophiala xenobiotica CBS118157.</title>
        <authorList>
            <consortium name="The Broad Institute Genomics Platform"/>
            <person name="Cuomo C."/>
            <person name="de Hoog S."/>
            <person name="Gorbushina A."/>
            <person name="Stielow B."/>
            <person name="Teixiera M."/>
            <person name="Abouelleil A."/>
            <person name="Chapman S.B."/>
            <person name="Priest M."/>
            <person name="Young S.K."/>
            <person name="Wortman J."/>
            <person name="Nusbaum C."/>
            <person name="Birren B."/>
        </authorList>
    </citation>
    <scope>NUCLEOTIDE SEQUENCE [LARGE SCALE GENOMIC DNA]</scope>
    <source>
        <strain evidence="1 2">CBS 118157</strain>
    </source>
</reference>
<dbReference type="HOGENOM" id="CLU_1777474_0_0_1"/>
<dbReference type="AlphaFoldDB" id="A0A0D2FNM9"/>
<dbReference type="OrthoDB" id="10345765at2759"/>
<sequence>MSQGNSGRTTLFDAIIRTQIISFFAKTCCTNLLRVTALRASLTAFDIEIISIRRRLDGGRNVDAVDELEVELCHRAMALEALQYCNNILWLLEQIIECMTRIQVVDGAWGGAEANRLRDLSGMFTQELRHERNAVAILARLNELFP</sequence>
<dbReference type="EMBL" id="KN847317">
    <property type="protein sequence ID" value="KIW61644.1"/>
    <property type="molecule type" value="Genomic_DNA"/>
</dbReference>
<accession>A0A0D2FNM9</accession>
<evidence type="ECO:0000313" key="1">
    <source>
        <dbReference type="EMBL" id="KIW61644.1"/>
    </source>
</evidence>
<organism evidence="1 2">
    <name type="scientific">Exophiala xenobiotica</name>
    <dbReference type="NCBI Taxonomy" id="348802"/>
    <lineage>
        <taxon>Eukaryota</taxon>
        <taxon>Fungi</taxon>
        <taxon>Dikarya</taxon>
        <taxon>Ascomycota</taxon>
        <taxon>Pezizomycotina</taxon>
        <taxon>Eurotiomycetes</taxon>
        <taxon>Chaetothyriomycetidae</taxon>
        <taxon>Chaetothyriales</taxon>
        <taxon>Herpotrichiellaceae</taxon>
        <taxon>Exophiala</taxon>
    </lineage>
</organism>
<protein>
    <submittedName>
        <fullName evidence="1">Uncharacterized protein</fullName>
    </submittedName>
</protein>
<name>A0A0D2FNM9_9EURO</name>
<evidence type="ECO:0000313" key="2">
    <source>
        <dbReference type="Proteomes" id="UP000054342"/>
    </source>
</evidence>
<dbReference type="GeneID" id="25323651"/>
<dbReference type="RefSeq" id="XP_013322228.1">
    <property type="nucleotide sequence ID" value="XM_013466774.1"/>
</dbReference>